<dbReference type="PANTHER" id="PTHR43272">
    <property type="entry name" value="LONG-CHAIN-FATTY-ACID--COA LIGASE"/>
    <property type="match status" value="1"/>
</dbReference>
<protein>
    <recommendedName>
        <fullName evidence="3">AMP-dependent synthetase/ligase domain-containing protein</fullName>
    </recommendedName>
</protein>
<dbReference type="GO" id="GO:0004467">
    <property type="term" value="F:long-chain fatty acid-CoA ligase activity"/>
    <property type="evidence" value="ECO:0007669"/>
    <property type="project" value="TreeGrafter"/>
</dbReference>
<evidence type="ECO:0000313" key="2">
    <source>
        <dbReference type="Proteomes" id="UP000054498"/>
    </source>
</evidence>
<dbReference type="KEGG" id="mng:MNEG_16227"/>
<sequence length="90" mass="9238">GFEIVKAVHLSPEQFSVDNGLMTPTFKLKRAPLQQHFQPQIDAMYEALRATSKVESFEAAAAGAGGGRASGAAVSRPAARAAAAAAAARA</sequence>
<dbReference type="EMBL" id="KK106347">
    <property type="protein sequence ID" value="KIY91737.1"/>
    <property type="molecule type" value="Genomic_DNA"/>
</dbReference>
<reference evidence="1 2" key="1">
    <citation type="journal article" date="2013" name="BMC Genomics">
        <title>Reconstruction of the lipid metabolism for the microalga Monoraphidium neglectum from its genome sequence reveals characteristics suitable for biofuel production.</title>
        <authorList>
            <person name="Bogen C."/>
            <person name="Al-Dilaimi A."/>
            <person name="Albersmeier A."/>
            <person name="Wichmann J."/>
            <person name="Grundmann M."/>
            <person name="Rupp O."/>
            <person name="Lauersen K.J."/>
            <person name="Blifernez-Klassen O."/>
            <person name="Kalinowski J."/>
            <person name="Goesmann A."/>
            <person name="Mussgnug J.H."/>
            <person name="Kruse O."/>
        </authorList>
    </citation>
    <scope>NUCLEOTIDE SEQUENCE [LARGE SCALE GENOMIC DNA]</scope>
    <source>
        <strain evidence="1 2">SAG 48.87</strain>
    </source>
</reference>
<dbReference type="AlphaFoldDB" id="A0A0D2IUX2"/>
<dbReference type="GeneID" id="25733965"/>
<keyword evidence="2" id="KW-1185">Reference proteome</keyword>
<dbReference type="Proteomes" id="UP000054498">
    <property type="component" value="Unassembled WGS sequence"/>
</dbReference>
<dbReference type="OrthoDB" id="1700726at2759"/>
<accession>A0A0D2IUX2</accession>
<dbReference type="STRING" id="145388.A0A0D2IUX2"/>
<name>A0A0D2IUX2_9CHLO</name>
<proteinExistence type="predicted"/>
<dbReference type="RefSeq" id="XP_013890757.1">
    <property type="nucleotide sequence ID" value="XM_014035303.1"/>
</dbReference>
<organism evidence="1 2">
    <name type="scientific">Monoraphidium neglectum</name>
    <dbReference type="NCBI Taxonomy" id="145388"/>
    <lineage>
        <taxon>Eukaryota</taxon>
        <taxon>Viridiplantae</taxon>
        <taxon>Chlorophyta</taxon>
        <taxon>core chlorophytes</taxon>
        <taxon>Chlorophyceae</taxon>
        <taxon>CS clade</taxon>
        <taxon>Sphaeropleales</taxon>
        <taxon>Selenastraceae</taxon>
        <taxon>Monoraphidium</taxon>
    </lineage>
</organism>
<feature type="non-terminal residue" evidence="1">
    <location>
        <position position="1"/>
    </location>
</feature>
<evidence type="ECO:0008006" key="3">
    <source>
        <dbReference type="Google" id="ProtNLM"/>
    </source>
</evidence>
<dbReference type="GO" id="GO:0016020">
    <property type="term" value="C:membrane"/>
    <property type="evidence" value="ECO:0007669"/>
    <property type="project" value="TreeGrafter"/>
</dbReference>
<dbReference type="PANTHER" id="PTHR43272:SF3">
    <property type="entry name" value="LONG CHAIN ACYL-COA SYNTHETASE 4"/>
    <property type="match status" value="1"/>
</dbReference>
<dbReference type="GO" id="GO:0005783">
    <property type="term" value="C:endoplasmic reticulum"/>
    <property type="evidence" value="ECO:0007669"/>
    <property type="project" value="TreeGrafter"/>
</dbReference>
<gene>
    <name evidence="1" type="ORF">MNEG_16227</name>
</gene>
<evidence type="ECO:0000313" key="1">
    <source>
        <dbReference type="EMBL" id="KIY91737.1"/>
    </source>
</evidence>